<feature type="coiled-coil region" evidence="1">
    <location>
        <begin position="196"/>
        <end position="442"/>
    </location>
</feature>
<evidence type="ECO:0000313" key="3">
    <source>
        <dbReference type="Proteomes" id="UP001470230"/>
    </source>
</evidence>
<dbReference type="Proteomes" id="UP001470230">
    <property type="component" value="Unassembled WGS sequence"/>
</dbReference>
<accession>A0ABR2IRC8</accession>
<name>A0ABR2IRC8_9EUKA</name>
<protein>
    <submittedName>
        <fullName evidence="2">Uncharacterized protein</fullName>
    </submittedName>
</protein>
<keyword evidence="3" id="KW-1185">Reference proteome</keyword>
<comment type="caution">
    <text evidence="2">The sequence shown here is derived from an EMBL/GenBank/DDBJ whole genome shotgun (WGS) entry which is preliminary data.</text>
</comment>
<organism evidence="2 3">
    <name type="scientific">Tritrichomonas musculus</name>
    <dbReference type="NCBI Taxonomy" id="1915356"/>
    <lineage>
        <taxon>Eukaryota</taxon>
        <taxon>Metamonada</taxon>
        <taxon>Parabasalia</taxon>
        <taxon>Tritrichomonadida</taxon>
        <taxon>Tritrichomonadidae</taxon>
        <taxon>Tritrichomonas</taxon>
    </lineage>
</organism>
<reference evidence="2 3" key="1">
    <citation type="submission" date="2024-04" db="EMBL/GenBank/DDBJ databases">
        <title>Tritrichomonas musculus Genome.</title>
        <authorList>
            <person name="Alves-Ferreira E."/>
            <person name="Grigg M."/>
            <person name="Lorenzi H."/>
            <person name="Galac M."/>
        </authorList>
    </citation>
    <scope>NUCLEOTIDE SEQUENCE [LARGE SCALE GENOMIC DNA]</scope>
    <source>
        <strain evidence="2 3">EAF2021</strain>
    </source>
</reference>
<proteinExistence type="predicted"/>
<evidence type="ECO:0000313" key="2">
    <source>
        <dbReference type="EMBL" id="KAK8866726.1"/>
    </source>
</evidence>
<gene>
    <name evidence="2" type="ORF">M9Y10_009693</name>
</gene>
<dbReference type="EMBL" id="JAPFFF010000015">
    <property type="protein sequence ID" value="KAK8866726.1"/>
    <property type="molecule type" value="Genomic_DNA"/>
</dbReference>
<keyword evidence="1" id="KW-0175">Coiled coil</keyword>
<sequence>MFRQSTPNLIRSIPLKKNSALQQYRIDPHSASSSTSSDIEVCVESVLMPDTEELCCQSLINRHLKQKMFFRWKNKHLLIAEPVLNSDEIRGIKEQSNRNASAELRRIRHRFLGQFANLASFTLNRLILSRSFAKWIERFDRSRLRKTQESVADILQVKKAQGKVFHNMRSQVLRSMENKYVSVSKSIIQMSSGDRLKQLTEEIKRTERKNASLESEISVKTSQLSELQMSLRNATADGIEAAKRLKELKESTEALQNSLNSTEQKYQEEITQLRAQMSLQSKEANDELSRIDSELRKQAAERKAAYAFQDDAQLAAVAELQQQQEKLQQAQKIVKSLEDLLVSSQAKSEKLRNVKQTMIAELETLRMKKRQAETTFSTSRVVSADREQKMMQMLRESQEQLKSAQLRLDTQASQIQSKQQEIAMLQQDIAIEKTSIREAQNKFLSSMAQQRGSPTRNYD</sequence>
<evidence type="ECO:0000256" key="1">
    <source>
        <dbReference type="SAM" id="Coils"/>
    </source>
</evidence>